<gene>
    <name evidence="8" type="ORF">TTEB3V08_LOCUS2178</name>
</gene>
<evidence type="ECO:0000256" key="5">
    <source>
        <dbReference type="ARBA" id="ARBA00023128"/>
    </source>
</evidence>
<dbReference type="PANTHER" id="PTHR48182:SF2">
    <property type="entry name" value="PROTEIN SERAC1"/>
    <property type="match status" value="1"/>
</dbReference>
<proteinExistence type="predicted"/>
<dbReference type="Gene3D" id="3.40.50.1820">
    <property type="entry name" value="alpha/beta hydrolase"/>
    <property type="match status" value="1"/>
</dbReference>
<dbReference type="GO" id="GO:0005739">
    <property type="term" value="C:mitochondrion"/>
    <property type="evidence" value="ECO:0007669"/>
    <property type="project" value="UniProtKB-SubCell"/>
</dbReference>
<feature type="region of interest" description="Disordered" evidence="7">
    <location>
        <begin position="1"/>
        <end position="37"/>
    </location>
</feature>
<name>A0A7R9FKA9_9NEOP</name>
<accession>A0A7R9FKA9</accession>
<dbReference type="InterPro" id="IPR029058">
    <property type="entry name" value="AB_hydrolase_fold"/>
</dbReference>
<dbReference type="GO" id="GO:0016020">
    <property type="term" value="C:membrane"/>
    <property type="evidence" value="ECO:0007669"/>
    <property type="project" value="UniProtKB-SubCell"/>
</dbReference>
<evidence type="ECO:0000256" key="3">
    <source>
        <dbReference type="ARBA" id="ARBA00004370"/>
    </source>
</evidence>
<dbReference type="InterPro" id="IPR052374">
    <property type="entry name" value="SERAC1"/>
</dbReference>
<dbReference type="SUPFAM" id="SSF53474">
    <property type="entry name" value="alpha/beta-Hydrolases"/>
    <property type="match status" value="1"/>
</dbReference>
<dbReference type="PANTHER" id="PTHR48182">
    <property type="entry name" value="PROTEIN SERAC1"/>
    <property type="match status" value="1"/>
</dbReference>
<dbReference type="EMBL" id="OE000498">
    <property type="protein sequence ID" value="CAD7454061.1"/>
    <property type="molecule type" value="Genomic_DNA"/>
</dbReference>
<evidence type="ECO:0000256" key="1">
    <source>
        <dbReference type="ARBA" id="ARBA00004173"/>
    </source>
</evidence>
<evidence type="ECO:0008006" key="9">
    <source>
        <dbReference type="Google" id="ProtNLM"/>
    </source>
</evidence>
<keyword evidence="4" id="KW-0256">Endoplasmic reticulum</keyword>
<evidence type="ECO:0000256" key="4">
    <source>
        <dbReference type="ARBA" id="ARBA00022824"/>
    </source>
</evidence>
<comment type="subcellular location">
    <subcellularLocation>
        <location evidence="2">Endoplasmic reticulum</location>
    </subcellularLocation>
    <subcellularLocation>
        <location evidence="3">Membrane</location>
    </subcellularLocation>
    <subcellularLocation>
        <location evidence="1">Mitochondrion</location>
    </subcellularLocation>
</comment>
<evidence type="ECO:0000256" key="7">
    <source>
        <dbReference type="SAM" id="MobiDB-lite"/>
    </source>
</evidence>
<organism evidence="8">
    <name type="scientific">Timema tahoe</name>
    <dbReference type="NCBI Taxonomy" id="61484"/>
    <lineage>
        <taxon>Eukaryota</taxon>
        <taxon>Metazoa</taxon>
        <taxon>Ecdysozoa</taxon>
        <taxon>Arthropoda</taxon>
        <taxon>Hexapoda</taxon>
        <taxon>Insecta</taxon>
        <taxon>Pterygota</taxon>
        <taxon>Neoptera</taxon>
        <taxon>Polyneoptera</taxon>
        <taxon>Phasmatodea</taxon>
        <taxon>Timematodea</taxon>
        <taxon>Timematoidea</taxon>
        <taxon>Timematidae</taxon>
        <taxon>Timema</taxon>
    </lineage>
</organism>
<keyword evidence="5" id="KW-0496">Mitochondrion</keyword>
<evidence type="ECO:0000313" key="8">
    <source>
        <dbReference type="EMBL" id="CAD7454061.1"/>
    </source>
</evidence>
<dbReference type="GO" id="GO:0005783">
    <property type="term" value="C:endoplasmic reticulum"/>
    <property type="evidence" value="ECO:0007669"/>
    <property type="project" value="UniProtKB-SubCell"/>
</dbReference>
<dbReference type="AlphaFoldDB" id="A0A7R9FKA9"/>
<evidence type="ECO:0000256" key="6">
    <source>
        <dbReference type="ARBA" id="ARBA00023136"/>
    </source>
</evidence>
<keyword evidence="6" id="KW-0472">Membrane</keyword>
<evidence type="ECO:0000256" key="2">
    <source>
        <dbReference type="ARBA" id="ARBA00004240"/>
    </source>
</evidence>
<protein>
    <recommendedName>
        <fullName evidence="9">Protein SERAC1</fullName>
    </recommendedName>
</protein>
<sequence length="463" mass="51958">MAPNVEHRLNIHTSGELTHRRKNFQGAPQNREGGAVSSPYIKIDPLLRVIKRRPKTVRQECPSSPPSPEKSVTCDVLHEPVTSRVRADVIFIHGLHGSLVNTWRQGTWDAANVRTAPIARGPGSRPDDGYCEPPIDDAWVRDRNRSTDDSEADLQDYLLSDEEGVYDETKLATMMNDICRKSAEGPVGAEPYSPCWPRDWLPLDCPGVRVIALNYTTDPFLWRPFWVTKRIRTCLSERCREMMDYLKKLGVGQNPIVWVGHSKGGLFVKQMLIDGIYQLQAHQDESLGLYGLCSNTKSIMFYSVPHRGSSCADINLPLLRQSVELTEVQRECPEVLELHSKFLALIEESHLQAEIFSFIETVQTMMSFIYLQIVTIESADPGIGQLWGVPLDHRNICKPARIGKVEFRGSEPAFAWRESGKPFRNTHTPPVHPTEIRTSISSSSAVVLNTTSALANYATEAGN</sequence>
<reference evidence="8" key="1">
    <citation type="submission" date="2020-11" db="EMBL/GenBank/DDBJ databases">
        <authorList>
            <person name="Tran Van P."/>
        </authorList>
    </citation>
    <scope>NUCLEOTIDE SEQUENCE</scope>
</reference>